<sequence length="143" mass="16370">MFKTSTEQIVQEFATTNENWKANTNLSDSTKIRLLSVAEEIPERGFVGRILNRKTAFIHGTTFTELEENKNTSECEPEYVETIAGELDTSRTMKLEGSVKAEMVEVFKTSFSGSYTVTAENDFGKLYKKIMRQQELVKFFDNQ</sequence>
<dbReference type="Proteomes" id="UP000593567">
    <property type="component" value="Unassembled WGS sequence"/>
</dbReference>
<dbReference type="AlphaFoldDB" id="A0A7J7JU11"/>
<proteinExistence type="predicted"/>
<organism evidence="1 2">
    <name type="scientific">Bugula neritina</name>
    <name type="common">Brown bryozoan</name>
    <name type="synonym">Sertularia neritina</name>
    <dbReference type="NCBI Taxonomy" id="10212"/>
    <lineage>
        <taxon>Eukaryota</taxon>
        <taxon>Metazoa</taxon>
        <taxon>Spiralia</taxon>
        <taxon>Lophotrochozoa</taxon>
        <taxon>Bryozoa</taxon>
        <taxon>Gymnolaemata</taxon>
        <taxon>Cheilostomatida</taxon>
        <taxon>Flustrina</taxon>
        <taxon>Buguloidea</taxon>
        <taxon>Bugulidae</taxon>
        <taxon>Bugula</taxon>
    </lineage>
</organism>
<evidence type="ECO:0000313" key="2">
    <source>
        <dbReference type="Proteomes" id="UP000593567"/>
    </source>
</evidence>
<evidence type="ECO:0000313" key="1">
    <source>
        <dbReference type="EMBL" id="KAF6029413.1"/>
    </source>
</evidence>
<comment type="caution">
    <text evidence="1">The sequence shown here is derived from an EMBL/GenBank/DDBJ whole genome shotgun (WGS) entry which is preliminary data.</text>
</comment>
<accession>A0A7J7JU11</accession>
<name>A0A7J7JU11_BUGNE</name>
<gene>
    <name evidence="1" type="ORF">EB796_012292</name>
</gene>
<protein>
    <submittedName>
        <fullName evidence="1">Uncharacterized protein</fullName>
    </submittedName>
</protein>
<reference evidence="1" key="1">
    <citation type="submission" date="2020-06" db="EMBL/GenBank/DDBJ databases">
        <title>Draft genome of Bugula neritina, a colonial animal packing powerful symbionts and potential medicines.</title>
        <authorList>
            <person name="Rayko M."/>
        </authorList>
    </citation>
    <scope>NUCLEOTIDE SEQUENCE [LARGE SCALE GENOMIC DNA]</scope>
    <source>
        <strain evidence="1">Kwan_BN1</strain>
    </source>
</reference>
<dbReference type="EMBL" id="VXIV02001817">
    <property type="protein sequence ID" value="KAF6029413.1"/>
    <property type="molecule type" value="Genomic_DNA"/>
</dbReference>
<keyword evidence="2" id="KW-1185">Reference proteome</keyword>